<dbReference type="InterPro" id="IPR036388">
    <property type="entry name" value="WH-like_DNA-bd_sf"/>
</dbReference>
<keyword evidence="3" id="KW-0731">Sigma factor</keyword>
<dbReference type="Pfam" id="PF08281">
    <property type="entry name" value="Sigma70_r4_2"/>
    <property type="match status" value="1"/>
</dbReference>
<feature type="domain" description="RNA polymerase sigma factor 70 region 4 type 2" evidence="6">
    <location>
        <begin position="105"/>
        <end position="157"/>
    </location>
</feature>
<evidence type="ECO:0000256" key="2">
    <source>
        <dbReference type="ARBA" id="ARBA00023015"/>
    </source>
</evidence>
<sequence length="164" mass="19017">MQSDLSFVFSAHEAELRSYLQRRLGDGHTACDLVQDTFVNVLERPETRIQNIRAYLYTIARNLLLNHRKQEARRRTDTVAPEAFAEIAADEPSPEDVVDSRLQLERIHLLVQELPRRTQEIFALNRIDGLTHAEVARQLRISESSVQKHLALAIAHMTRRLRDR</sequence>
<feature type="domain" description="RNA polymerase sigma-70 region 2" evidence="5">
    <location>
        <begin position="9"/>
        <end position="74"/>
    </location>
</feature>
<dbReference type="Proteomes" id="UP001151088">
    <property type="component" value="Unassembled WGS sequence"/>
</dbReference>
<dbReference type="Gene3D" id="1.10.1740.10">
    <property type="match status" value="1"/>
</dbReference>
<dbReference type="SUPFAM" id="SSF88659">
    <property type="entry name" value="Sigma3 and sigma4 domains of RNA polymerase sigma factors"/>
    <property type="match status" value="1"/>
</dbReference>
<dbReference type="InterPro" id="IPR014284">
    <property type="entry name" value="RNA_pol_sigma-70_dom"/>
</dbReference>
<gene>
    <name evidence="7" type="ORF">NVS89_15620</name>
</gene>
<dbReference type="Gene3D" id="1.10.10.10">
    <property type="entry name" value="Winged helix-like DNA-binding domain superfamily/Winged helix DNA-binding domain"/>
    <property type="match status" value="1"/>
</dbReference>
<proteinExistence type="inferred from homology"/>
<dbReference type="GO" id="GO:0016987">
    <property type="term" value="F:sigma factor activity"/>
    <property type="evidence" value="ECO:0007669"/>
    <property type="project" value="UniProtKB-KW"/>
</dbReference>
<keyword evidence="4" id="KW-0804">Transcription</keyword>
<protein>
    <submittedName>
        <fullName evidence="7">RNA polymerase sigma factor</fullName>
    </submittedName>
</protein>
<dbReference type="InterPro" id="IPR013325">
    <property type="entry name" value="RNA_pol_sigma_r2"/>
</dbReference>
<evidence type="ECO:0000256" key="3">
    <source>
        <dbReference type="ARBA" id="ARBA00023082"/>
    </source>
</evidence>
<evidence type="ECO:0000259" key="6">
    <source>
        <dbReference type="Pfam" id="PF08281"/>
    </source>
</evidence>
<comment type="similarity">
    <text evidence="1">Belongs to the sigma-70 factor family. ECF subfamily.</text>
</comment>
<keyword evidence="8" id="KW-1185">Reference proteome</keyword>
<dbReference type="InterPro" id="IPR039425">
    <property type="entry name" value="RNA_pol_sigma-70-like"/>
</dbReference>
<dbReference type="EMBL" id="JANTHZ010000007">
    <property type="protein sequence ID" value="MCS0496531.1"/>
    <property type="molecule type" value="Genomic_DNA"/>
</dbReference>
<comment type="caution">
    <text evidence="7">The sequence shown here is derived from an EMBL/GenBank/DDBJ whole genome shotgun (WGS) entry which is preliminary data.</text>
</comment>
<evidence type="ECO:0000256" key="1">
    <source>
        <dbReference type="ARBA" id="ARBA00010641"/>
    </source>
</evidence>
<dbReference type="GO" id="GO:0003677">
    <property type="term" value="F:DNA binding"/>
    <property type="evidence" value="ECO:0007669"/>
    <property type="project" value="InterPro"/>
</dbReference>
<reference evidence="7" key="1">
    <citation type="submission" date="2022-08" db="EMBL/GenBank/DDBJ databases">
        <authorList>
            <person name="Li F."/>
        </authorList>
    </citation>
    <scope>NUCLEOTIDE SEQUENCE</scope>
    <source>
        <strain evidence="7">MQZ15Z-1</strain>
    </source>
</reference>
<dbReference type="InterPro" id="IPR013249">
    <property type="entry name" value="RNA_pol_sigma70_r4_t2"/>
</dbReference>
<evidence type="ECO:0000259" key="5">
    <source>
        <dbReference type="Pfam" id="PF04542"/>
    </source>
</evidence>
<dbReference type="AlphaFoldDB" id="A0A9X2PGE1"/>
<name>A0A9X2PGE1_9HYPH</name>
<dbReference type="InterPro" id="IPR007627">
    <property type="entry name" value="RNA_pol_sigma70_r2"/>
</dbReference>
<accession>A0A9X2PGE1</accession>
<dbReference type="RefSeq" id="WP_258733695.1">
    <property type="nucleotide sequence ID" value="NZ_JANTHZ010000007.1"/>
</dbReference>
<evidence type="ECO:0000256" key="4">
    <source>
        <dbReference type="ARBA" id="ARBA00023163"/>
    </source>
</evidence>
<dbReference type="PANTHER" id="PTHR43133">
    <property type="entry name" value="RNA POLYMERASE ECF-TYPE SIGMA FACTO"/>
    <property type="match status" value="1"/>
</dbReference>
<organism evidence="7 8">
    <name type="scientific">Ancylobacter mangrovi</name>
    <dbReference type="NCBI Taxonomy" id="2972472"/>
    <lineage>
        <taxon>Bacteria</taxon>
        <taxon>Pseudomonadati</taxon>
        <taxon>Pseudomonadota</taxon>
        <taxon>Alphaproteobacteria</taxon>
        <taxon>Hyphomicrobiales</taxon>
        <taxon>Xanthobacteraceae</taxon>
        <taxon>Ancylobacter</taxon>
    </lineage>
</organism>
<keyword evidence="2" id="KW-0805">Transcription regulation</keyword>
<dbReference type="InterPro" id="IPR013324">
    <property type="entry name" value="RNA_pol_sigma_r3/r4-like"/>
</dbReference>
<evidence type="ECO:0000313" key="8">
    <source>
        <dbReference type="Proteomes" id="UP001151088"/>
    </source>
</evidence>
<dbReference type="PANTHER" id="PTHR43133:SF63">
    <property type="entry name" value="RNA POLYMERASE SIGMA FACTOR FECI-RELATED"/>
    <property type="match status" value="1"/>
</dbReference>
<dbReference type="NCBIfam" id="TIGR02937">
    <property type="entry name" value="sigma70-ECF"/>
    <property type="match status" value="1"/>
</dbReference>
<dbReference type="GO" id="GO:0006352">
    <property type="term" value="P:DNA-templated transcription initiation"/>
    <property type="evidence" value="ECO:0007669"/>
    <property type="project" value="InterPro"/>
</dbReference>
<dbReference type="Pfam" id="PF04542">
    <property type="entry name" value="Sigma70_r2"/>
    <property type="match status" value="1"/>
</dbReference>
<dbReference type="SUPFAM" id="SSF88946">
    <property type="entry name" value="Sigma2 domain of RNA polymerase sigma factors"/>
    <property type="match status" value="1"/>
</dbReference>
<evidence type="ECO:0000313" key="7">
    <source>
        <dbReference type="EMBL" id="MCS0496531.1"/>
    </source>
</evidence>